<comment type="similarity">
    <text evidence="2">Belongs to the AzlC family.</text>
</comment>
<reference evidence="9" key="1">
    <citation type="journal article" date="2015" name="Nature">
        <title>Complex archaea that bridge the gap between prokaryotes and eukaryotes.</title>
        <authorList>
            <person name="Spang A."/>
            <person name="Saw J.H."/>
            <person name="Jorgensen S.L."/>
            <person name="Zaremba-Niedzwiedzka K."/>
            <person name="Martijn J."/>
            <person name="Lind A.E."/>
            <person name="van Eijk R."/>
            <person name="Schleper C."/>
            <person name="Guy L."/>
            <person name="Ettema T.J."/>
        </authorList>
    </citation>
    <scope>NUCLEOTIDE SEQUENCE</scope>
</reference>
<evidence type="ECO:0000256" key="2">
    <source>
        <dbReference type="ARBA" id="ARBA00010735"/>
    </source>
</evidence>
<dbReference type="GO" id="GO:1903785">
    <property type="term" value="P:L-valine transmembrane transport"/>
    <property type="evidence" value="ECO:0007669"/>
    <property type="project" value="TreeGrafter"/>
</dbReference>
<keyword evidence="5 8" id="KW-0812">Transmembrane</keyword>
<dbReference type="GO" id="GO:0005886">
    <property type="term" value="C:plasma membrane"/>
    <property type="evidence" value="ECO:0007669"/>
    <property type="project" value="UniProtKB-SubCell"/>
</dbReference>
<evidence type="ECO:0000256" key="4">
    <source>
        <dbReference type="ARBA" id="ARBA00022475"/>
    </source>
</evidence>
<proteinExistence type="inferred from homology"/>
<evidence type="ECO:0000256" key="7">
    <source>
        <dbReference type="ARBA" id="ARBA00023136"/>
    </source>
</evidence>
<evidence type="ECO:0000256" key="1">
    <source>
        <dbReference type="ARBA" id="ARBA00004651"/>
    </source>
</evidence>
<dbReference type="Pfam" id="PF03591">
    <property type="entry name" value="AzlC"/>
    <property type="match status" value="1"/>
</dbReference>
<dbReference type="PANTHER" id="PTHR34979:SF1">
    <property type="entry name" value="INNER MEMBRANE PROTEIN YGAZ"/>
    <property type="match status" value="1"/>
</dbReference>
<keyword evidence="4" id="KW-1003">Cell membrane</keyword>
<evidence type="ECO:0000256" key="6">
    <source>
        <dbReference type="ARBA" id="ARBA00022989"/>
    </source>
</evidence>
<keyword evidence="6 8" id="KW-1133">Transmembrane helix</keyword>
<evidence type="ECO:0000256" key="5">
    <source>
        <dbReference type="ARBA" id="ARBA00022692"/>
    </source>
</evidence>
<dbReference type="EMBL" id="LAZR01000484">
    <property type="protein sequence ID" value="KKN67071.1"/>
    <property type="molecule type" value="Genomic_DNA"/>
</dbReference>
<keyword evidence="3" id="KW-0813">Transport</keyword>
<accession>A0A0F9V0L5</accession>
<evidence type="ECO:0008006" key="10">
    <source>
        <dbReference type="Google" id="ProtNLM"/>
    </source>
</evidence>
<feature type="transmembrane region" description="Helical" evidence="8">
    <location>
        <begin position="15"/>
        <end position="34"/>
    </location>
</feature>
<gene>
    <name evidence="9" type="ORF">LCGC14_0465150</name>
</gene>
<feature type="transmembrane region" description="Helical" evidence="8">
    <location>
        <begin position="207"/>
        <end position="224"/>
    </location>
</feature>
<keyword evidence="7 8" id="KW-0472">Membrane</keyword>
<name>A0A0F9V0L5_9ZZZZ</name>
<dbReference type="InterPro" id="IPR011606">
    <property type="entry name" value="Brnchd-chn_aa_trnsp_permease"/>
</dbReference>
<comment type="caution">
    <text evidence="9">The sequence shown here is derived from an EMBL/GenBank/DDBJ whole genome shotgun (WGS) entry which is preliminary data.</text>
</comment>
<sequence length="234" mass="25465">MQPVKKAILKGFLDMLPLCLAVIPWGILCGSLAIQNGFSALETQAMSLLVFAGSAQLVAIELIAGNTPLLTILFTTFIISSRHFLYGLAVRHKVIDQPMRWRLPVSFVLTDELFAFSHHRKAYRTKTRLIYALSAGFSFYIAWNIWTFIGIVAGTMLPDLTNLGLDFAIAATFIALVIPGIKNLASLVTVIVAGISATLLKSTGFELWLVCSALLAMAAGYSTARLTTKKEVTP</sequence>
<dbReference type="AlphaFoldDB" id="A0A0F9V0L5"/>
<evidence type="ECO:0000256" key="8">
    <source>
        <dbReference type="SAM" id="Phobius"/>
    </source>
</evidence>
<evidence type="ECO:0000256" key="3">
    <source>
        <dbReference type="ARBA" id="ARBA00022448"/>
    </source>
</evidence>
<feature type="transmembrane region" description="Helical" evidence="8">
    <location>
        <begin position="129"/>
        <end position="155"/>
    </location>
</feature>
<dbReference type="PANTHER" id="PTHR34979">
    <property type="entry name" value="INNER MEMBRANE PROTEIN YGAZ"/>
    <property type="match status" value="1"/>
</dbReference>
<comment type="subcellular location">
    <subcellularLocation>
        <location evidence="1">Cell membrane</location>
        <topology evidence="1">Multi-pass membrane protein</topology>
    </subcellularLocation>
</comment>
<feature type="transmembrane region" description="Helical" evidence="8">
    <location>
        <begin position="167"/>
        <end position="195"/>
    </location>
</feature>
<evidence type="ECO:0000313" key="9">
    <source>
        <dbReference type="EMBL" id="KKN67071.1"/>
    </source>
</evidence>
<organism evidence="9">
    <name type="scientific">marine sediment metagenome</name>
    <dbReference type="NCBI Taxonomy" id="412755"/>
    <lineage>
        <taxon>unclassified sequences</taxon>
        <taxon>metagenomes</taxon>
        <taxon>ecological metagenomes</taxon>
    </lineage>
</organism>
<protein>
    <recommendedName>
        <fullName evidence="10">AzlC family protein</fullName>
    </recommendedName>
</protein>